<dbReference type="GO" id="GO:0005737">
    <property type="term" value="C:cytoplasm"/>
    <property type="evidence" value="ECO:0007669"/>
    <property type="project" value="UniProtKB-SubCell"/>
</dbReference>
<feature type="domain" description="S1 motif" evidence="19">
    <location>
        <begin position="40"/>
        <end position="139"/>
    </location>
</feature>
<comment type="subcellular location">
    <subcellularLocation>
        <location evidence="2">Cytoplasm</location>
    </subcellularLocation>
</comment>
<dbReference type="PROSITE" id="PS50126">
    <property type="entry name" value="S1"/>
    <property type="match status" value="1"/>
</dbReference>
<dbReference type="AlphaFoldDB" id="A0A5C5X686"/>
<name>A0A5C5X686_9PLAN</name>
<gene>
    <name evidence="20" type="primary">rne</name>
    <name evidence="20" type="ORF">KOR42_08830</name>
</gene>
<reference evidence="20 21" key="1">
    <citation type="submission" date="2019-02" db="EMBL/GenBank/DDBJ databases">
        <title>Deep-cultivation of Planctomycetes and their phenomic and genomic characterization uncovers novel biology.</title>
        <authorList>
            <person name="Wiegand S."/>
            <person name="Jogler M."/>
            <person name="Boedeker C."/>
            <person name="Pinto D."/>
            <person name="Vollmers J."/>
            <person name="Rivas-Marin E."/>
            <person name="Kohn T."/>
            <person name="Peeters S.H."/>
            <person name="Heuer A."/>
            <person name="Rast P."/>
            <person name="Oberbeckmann S."/>
            <person name="Bunk B."/>
            <person name="Jeske O."/>
            <person name="Meyerdierks A."/>
            <person name="Storesund J.E."/>
            <person name="Kallscheuer N."/>
            <person name="Luecker S."/>
            <person name="Lage O.M."/>
            <person name="Pohl T."/>
            <person name="Merkel B.J."/>
            <person name="Hornburger P."/>
            <person name="Mueller R.-W."/>
            <person name="Bruemmer F."/>
            <person name="Labrenz M."/>
            <person name="Spormann A.M."/>
            <person name="Op Den Camp H."/>
            <person name="Overmann J."/>
            <person name="Amann R."/>
            <person name="Jetten M.S.M."/>
            <person name="Mascher T."/>
            <person name="Medema M.H."/>
            <person name="Devos D.P."/>
            <person name="Kaster A.-K."/>
            <person name="Ovreas L."/>
            <person name="Rohde M."/>
            <person name="Galperin M.Y."/>
            <person name="Jogler C."/>
        </authorList>
    </citation>
    <scope>NUCLEOTIDE SEQUENCE [LARGE SCALE GENOMIC DNA]</scope>
    <source>
        <strain evidence="20 21">KOR42</strain>
    </source>
</reference>
<evidence type="ECO:0000256" key="7">
    <source>
        <dbReference type="ARBA" id="ARBA00022519"/>
    </source>
</evidence>
<dbReference type="PANTHER" id="PTHR30001:SF1">
    <property type="entry name" value="RIBONUCLEASE E_G-LIKE PROTEIN, CHLOROPLASTIC"/>
    <property type="match status" value="1"/>
</dbReference>
<evidence type="ECO:0000256" key="13">
    <source>
        <dbReference type="ARBA" id="ARBA00022759"/>
    </source>
</evidence>
<dbReference type="NCBIfam" id="TIGR00757">
    <property type="entry name" value="RNaseEG"/>
    <property type="match status" value="1"/>
</dbReference>
<evidence type="ECO:0000256" key="15">
    <source>
        <dbReference type="ARBA" id="ARBA00022842"/>
    </source>
</evidence>
<feature type="region of interest" description="Disordered" evidence="18">
    <location>
        <begin position="89"/>
        <end position="108"/>
    </location>
</feature>
<dbReference type="EMBL" id="SIHI01000001">
    <property type="protein sequence ID" value="TWT57522.1"/>
    <property type="molecule type" value="Genomic_DNA"/>
</dbReference>
<keyword evidence="9" id="KW-0819">tRNA processing</keyword>
<dbReference type="GO" id="GO:0046872">
    <property type="term" value="F:metal ion binding"/>
    <property type="evidence" value="ECO:0007669"/>
    <property type="project" value="UniProtKB-KW"/>
</dbReference>
<keyword evidence="7" id="KW-0997">Cell inner membrane</keyword>
<dbReference type="RefSeq" id="WP_146507347.1">
    <property type="nucleotide sequence ID" value="NZ_SIHI01000001.1"/>
</dbReference>
<evidence type="ECO:0000256" key="10">
    <source>
        <dbReference type="ARBA" id="ARBA00022722"/>
    </source>
</evidence>
<accession>A0A5C5X686</accession>
<dbReference type="GO" id="GO:0008033">
    <property type="term" value="P:tRNA processing"/>
    <property type="evidence" value="ECO:0007669"/>
    <property type="project" value="UniProtKB-KW"/>
</dbReference>
<evidence type="ECO:0000256" key="16">
    <source>
        <dbReference type="ARBA" id="ARBA00022884"/>
    </source>
</evidence>
<organism evidence="20 21">
    <name type="scientific">Thalassoglobus neptunius</name>
    <dbReference type="NCBI Taxonomy" id="1938619"/>
    <lineage>
        <taxon>Bacteria</taxon>
        <taxon>Pseudomonadati</taxon>
        <taxon>Planctomycetota</taxon>
        <taxon>Planctomycetia</taxon>
        <taxon>Planctomycetales</taxon>
        <taxon>Planctomycetaceae</taxon>
        <taxon>Thalassoglobus</taxon>
    </lineage>
</organism>
<dbReference type="Pfam" id="PF10150">
    <property type="entry name" value="RNase_E_G"/>
    <property type="match status" value="1"/>
</dbReference>
<evidence type="ECO:0000256" key="12">
    <source>
        <dbReference type="ARBA" id="ARBA00022730"/>
    </source>
</evidence>
<evidence type="ECO:0000256" key="17">
    <source>
        <dbReference type="ARBA" id="ARBA00023136"/>
    </source>
</evidence>
<dbReference type="PANTHER" id="PTHR30001">
    <property type="entry name" value="RIBONUCLEASE"/>
    <property type="match status" value="1"/>
</dbReference>
<keyword evidence="14 20" id="KW-0378">Hydrolase</keyword>
<dbReference type="SMART" id="SM00316">
    <property type="entry name" value="S1"/>
    <property type="match status" value="1"/>
</dbReference>
<sequence length="521" mass="59779">MKKEMLINVLQPEESRIAIVEDGTLEELYVERTSIEQYTGNIYKGRVVNIEPSIQAVFVDFGVGRNGFLHVSDVEYQYYKHLLSDRERNDAERNRNSKFNERTSRNKPPIQDIFQRGSEVLVQVIKEGIGNKGPTLSTYISIPGRYLVLMPGLNRLGVSRKIADEDLRRDLRKILRNLDPPEGLGFIIRTAGADRTEKDLQRDMNYLLRLWKTIVRRIKKLPAPVDIYEESDIVLRTIRDIYSSGIDAIWIDEEETYKRAREFMKAVMPKNADSIKLFEGKEPIFHTYKIENEIDRIQSRHVPLPGGASLVIDQTEALVAIDVNSGSYRADDDAEKSAYQVNLRAAEEIARQIRLRDLGGVIVNDFIDMRDERHRRGVERKLRDCVARDRARTKVLRISPFGLIEMTRQRIRPSLRRSIYEDCPCCNGTGQVKTAESMAIEVMRALMTASAHSDVSTVKVELHQQVADYLINNKRREMLELEEEYSVKVHFQTAANVGPAHLSLRCLNNNGSHVKVAEARN</sequence>
<evidence type="ECO:0000313" key="20">
    <source>
        <dbReference type="EMBL" id="TWT57522.1"/>
    </source>
</evidence>
<keyword evidence="21" id="KW-1185">Reference proteome</keyword>
<evidence type="ECO:0000256" key="8">
    <source>
        <dbReference type="ARBA" id="ARBA00022552"/>
    </source>
</evidence>
<dbReference type="Pfam" id="PF20833">
    <property type="entry name" value="RNase_E_G_Thio"/>
    <property type="match status" value="1"/>
</dbReference>
<protein>
    <recommendedName>
        <fullName evidence="4">Ribonuclease G</fullName>
    </recommendedName>
</protein>
<keyword evidence="11" id="KW-0479">Metal-binding</keyword>
<keyword evidence="15" id="KW-0460">Magnesium</keyword>
<dbReference type="InterPro" id="IPR012340">
    <property type="entry name" value="NA-bd_OB-fold"/>
</dbReference>
<evidence type="ECO:0000256" key="18">
    <source>
        <dbReference type="SAM" id="MobiDB-lite"/>
    </source>
</evidence>
<keyword evidence="17" id="KW-0472">Membrane</keyword>
<proteinExistence type="inferred from homology"/>
<dbReference type="InterPro" id="IPR003029">
    <property type="entry name" value="S1_domain"/>
</dbReference>
<dbReference type="GO" id="GO:0004519">
    <property type="term" value="F:endonuclease activity"/>
    <property type="evidence" value="ECO:0007669"/>
    <property type="project" value="UniProtKB-KW"/>
</dbReference>
<evidence type="ECO:0000256" key="11">
    <source>
        <dbReference type="ARBA" id="ARBA00022723"/>
    </source>
</evidence>
<keyword evidence="5" id="KW-1003">Cell membrane</keyword>
<dbReference type="Gene3D" id="2.40.50.140">
    <property type="entry name" value="Nucleic acid-binding proteins"/>
    <property type="match status" value="1"/>
</dbReference>
<evidence type="ECO:0000256" key="4">
    <source>
        <dbReference type="ARBA" id="ARBA00017719"/>
    </source>
</evidence>
<comment type="caution">
    <text evidence="20">The sequence shown here is derived from an EMBL/GenBank/DDBJ whole genome shotgun (WGS) entry which is preliminary data.</text>
</comment>
<keyword evidence="12" id="KW-0699">rRNA-binding</keyword>
<dbReference type="GO" id="GO:0019843">
    <property type="term" value="F:rRNA binding"/>
    <property type="evidence" value="ECO:0007669"/>
    <property type="project" value="UniProtKB-KW"/>
</dbReference>
<keyword evidence="6" id="KW-0963">Cytoplasm</keyword>
<comment type="cofactor">
    <cofactor evidence="1">
        <name>Mg(2+)</name>
        <dbReference type="ChEBI" id="CHEBI:18420"/>
    </cofactor>
</comment>
<dbReference type="Proteomes" id="UP000317243">
    <property type="component" value="Unassembled WGS sequence"/>
</dbReference>
<keyword evidence="16" id="KW-0694">RNA-binding</keyword>
<evidence type="ECO:0000256" key="1">
    <source>
        <dbReference type="ARBA" id="ARBA00001946"/>
    </source>
</evidence>
<dbReference type="GO" id="GO:0016787">
    <property type="term" value="F:hydrolase activity"/>
    <property type="evidence" value="ECO:0007669"/>
    <property type="project" value="UniProtKB-KW"/>
</dbReference>
<dbReference type="Gene3D" id="3.40.1260.20">
    <property type="entry name" value="Ribonuclease E, catalytic domain"/>
    <property type="match status" value="1"/>
</dbReference>
<evidence type="ECO:0000256" key="5">
    <source>
        <dbReference type="ARBA" id="ARBA00022475"/>
    </source>
</evidence>
<evidence type="ECO:0000256" key="6">
    <source>
        <dbReference type="ARBA" id="ARBA00022490"/>
    </source>
</evidence>
<dbReference type="OrthoDB" id="9804278at2"/>
<comment type="similarity">
    <text evidence="3">Belongs to the RNase E/G family. RNase G subfamily.</text>
</comment>
<evidence type="ECO:0000259" key="19">
    <source>
        <dbReference type="PROSITE" id="PS50126"/>
    </source>
</evidence>
<dbReference type="GO" id="GO:0006364">
    <property type="term" value="P:rRNA processing"/>
    <property type="evidence" value="ECO:0007669"/>
    <property type="project" value="UniProtKB-KW"/>
</dbReference>
<feature type="compositionally biased region" description="Basic and acidic residues" evidence="18">
    <location>
        <begin position="89"/>
        <end position="104"/>
    </location>
</feature>
<keyword evidence="8" id="KW-0698">rRNA processing</keyword>
<dbReference type="GO" id="GO:0004540">
    <property type="term" value="F:RNA nuclease activity"/>
    <property type="evidence" value="ECO:0007669"/>
    <property type="project" value="InterPro"/>
</dbReference>
<evidence type="ECO:0000256" key="14">
    <source>
        <dbReference type="ARBA" id="ARBA00022801"/>
    </source>
</evidence>
<dbReference type="InterPro" id="IPR048583">
    <property type="entry name" value="RNase_E_G_thioredoxin-like"/>
</dbReference>
<dbReference type="SUPFAM" id="SSF50249">
    <property type="entry name" value="Nucleic acid-binding proteins"/>
    <property type="match status" value="1"/>
</dbReference>
<dbReference type="CDD" id="cd04453">
    <property type="entry name" value="S1_RNase_E"/>
    <property type="match status" value="1"/>
</dbReference>
<evidence type="ECO:0000256" key="2">
    <source>
        <dbReference type="ARBA" id="ARBA00004496"/>
    </source>
</evidence>
<dbReference type="InterPro" id="IPR019307">
    <property type="entry name" value="RNA-bd_AU-1/RNase_E/G"/>
</dbReference>
<dbReference type="InterPro" id="IPR004659">
    <property type="entry name" value="RNase_E/G"/>
</dbReference>
<evidence type="ECO:0000256" key="9">
    <source>
        <dbReference type="ARBA" id="ARBA00022694"/>
    </source>
</evidence>
<keyword evidence="10" id="KW-0540">Nuclease</keyword>
<keyword evidence="13" id="KW-0255">Endonuclease</keyword>
<evidence type="ECO:0000313" key="21">
    <source>
        <dbReference type="Proteomes" id="UP000317243"/>
    </source>
</evidence>
<evidence type="ECO:0000256" key="3">
    <source>
        <dbReference type="ARBA" id="ARBA00005663"/>
    </source>
</evidence>